<sequence length="277" mass="30689">MSETVHAPIRHSRSIARLSQTFSESLSAADLVEPLVSLDENQSADMGLEVMRARAVGVLGVRRGGLVAGWVTEAELIGGTVGERAHEFSPESVLDEDVGLDEVLVTLGARERVFIRWLGEVTGVITRQDLQKAPLRMWLFGVITLFDLNMTWAIEELHPGDTWKDCISPGRLEKAQWLQAERGRCGNPCRLVDCLQIKDKADILAADAQSLAVLGFASRRDADRFTRKIESLRNHLAHAQELETEHVETASRLATYMESIVQARGVRQVVEKKRAGA</sequence>
<evidence type="ECO:0000313" key="2">
    <source>
        <dbReference type="Proteomes" id="UP000253426"/>
    </source>
</evidence>
<dbReference type="EMBL" id="QNRR01000012">
    <property type="protein sequence ID" value="RBP38040.1"/>
    <property type="molecule type" value="Genomic_DNA"/>
</dbReference>
<accession>A0A366H7A7</accession>
<dbReference type="AlphaFoldDB" id="A0A366H7A7"/>
<proteinExistence type="predicted"/>
<name>A0A366H7A7_9BACT</name>
<evidence type="ECO:0000313" key="1">
    <source>
        <dbReference type="EMBL" id="RBP38040.1"/>
    </source>
</evidence>
<dbReference type="RefSeq" id="WP_113961176.1">
    <property type="nucleotide sequence ID" value="NZ_QNRR01000012.1"/>
</dbReference>
<gene>
    <name evidence="1" type="ORF">DES53_11238</name>
</gene>
<reference evidence="1 2" key="1">
    <citation type="submission" date="2018-06" db="EMBL/GenBank/DDBJ databases">
        <title>Genomic Encyclopedia of Type Strains, Phase IV (KMG-IV): sequencing the most valuable type-strain genomes for metagenomic binning, comparative biology and taxonomic classification.</title>
        <authorList>
            <person name="Goeker M."/>
        </authorList>
    </citation>
    <scope>NUCLEOTIDE SEQUENCE [LARGE SCALE GENOMIC DNA]</scope>
    <source>
        <strain evidence="1 2">DSM 25532</strain>
    </source>
</reference>
<protein>
    <recommendedName>
        <fullName evidence="3">CBS domain-containing protein</fullName>
    </recommendedName>
</protein>
<evidence type="ECO:0008006" key="3">
    <source>
        <dbReference type="Google" id="ProtNLM"/>
    </source>
</evidence>
<dbReference type="OrthoDB" id="187317at2"/>
<comment type="caution">
    <text evidence="1">The sequence shown here is derived from an EMBL/GenBank/DDBJ whole genome shotgun (WGS) entry which is preliminary data.</text>
</comment>
<dbReference type="Proteomes" id="UP000253426">
    <property type="component" value="Unassembled WGS sequence"/>
</dbReference>
<organism evidence="1 2">
    <name type="scientific">Roseimicrobium gellanilyticum</name>
    <dbReference type="NCBI Taxonomy" id="748857"/>
    <lineage>
        <taxon>Bacteria</taxon>
        <taxon>Pseudomonadati</taxon>
        <taxon>Verrucomicrobiota</taxon>
        <taxon>Verrucomicrobiia</taxon>
        <taxon>Verrucomicrobiales</taxon>
        <taxon>Verrucomicrobiaceae</taxon>
        <taxon>Roseimicrobium</taxon>
    </lineage>
</organism>
<keyword evidence="2" id="KW-1185">Reference proteome</keyword>